<dbReference type="GeneID" id="20802124"/>
<dbReference type="GO" id="GO:0000922">
    <property type="term" value="C:spindle pole"/>
    <property type="evidence" value="ECO:0007669"/>
    <property type="project" value="TreeGrafter"/>
</dbReference>
<sequence length="616" mass="70120">MYPPPMIHHQQVQARPPHLAIQPPLHKVECNQDGHQHTSTLNIHETALNSPSLDTRQDSPAVQHPPNKLQGRRHLWHTKNTAKAEATNPAPTSTTTLARYRRLIGMFARRQAMQYLVLTASIVATKRHRAGRAIQRTWRRHVMYRRRICAATSVQRMWRGHAGRCVVKRLTSRLANQRCAAHHIGMAARRWRRRVVSRAWRRKLLITRSHACLVIQRAYLRFTHRQHQRQDQRHRAVVAIQTVWRRRRQAASRIQSWVRCQRRRLRSAQWVCCVTKCQAAYRMHVASTAFQALRHHTIQLQRRRRALMISTPSPSESIINTGRHDVVKDGLNGDQPEDAVVAHVDPSIAANPSVGRITLPDSTTDLTRPMVRHSTARPTLAIDIVEACPTKVEEDAELVATPNEMPLTVRLKINSNILEACADADATSSDDTSWHLQVDKATTPPTLHAVSASTTDQDIYPRALLSAPSFAPVAIAPPPCTNSIESTPSHDIYDTSLATDAKSPCFHPSLTIFVTHHWRPRHVYRRRSLLTLQKWMRGYLARQEVRRRRRQALDTLRQWMTTTCSSASTPLAKDVDTPSAYVDPGIFPVHGAVPAGCHVIKSVYVWTWDASVERWT</sequence>
<dbReference type="PANTHER" id="PTHR22706">
    <property type="entry name" value="ASSEMBLY FACTOR FOR SPINDLE MICROTUBULES"/>
    <property type="match status" value="1"/>
</dbReference>
<dbReference type="EMBL" id="KI913114">
    <property type="protein sequence ID" value="ETV88566.1"/>
    <property type="molecule type" value="Genomic_DNA"/>
</dbReference>
<name>W4HAJ8_APHAT</name>
<feature type="region of interest" description="Disordered" evidence="5">
    <location>
        <begin position="50"/>
        <end position="72"/>
    </location>
</feature>
<dbReference type="CDD" id="cd23767">
    <property type="entry name" value="IQCD"/>
    <property type="match status" value="1"/>
</dbReference>
<organism evidence="6">
    <name type="scientific">Aphanomyces astaci</name>
    <name type="common">Crayfish plague agent</name>
    <dbReference type="NCBI Taxonomy" id="112090"/>
    <lineage>
        <taxon>Eukaryota</taxon>
        <taxon>Sar</taxon>
        <taxon>Stramenopiles</taxon>
        <taxon>Oomycota</taxon>
        <taxon>Saprolegniomycetes</taxon>
        <taxon>Saprolegniales</taxon>
        <taxon>Verrucalvaceae</taxon>
        <taxon>Aphanomyces</taxon>
    </lineage>
</organism>
<dbReference type="InterPro" id="IPR051185">
    <property type="entry name" value="ASPM"/>
</dbReference>
<dbReference type="PANTHER" id="PTHR22706:SF1">
    <property type="entry name" value="ASSEMBLY FACTOR FOR SPINDLE MICROTUBULES"/>
    <property type="match status" value="1"/>
</dbReference>
<dbReference type="GO" id="GO:0005737">
    <property type="term" value="C:cytoplasm"/>
    <property type="evidence" value="ECO:0007669"/>
    <property type="project" value="UniProtKB-SubCell"/>
</dbReference>
<evidence type="ECO:0000313" key="6">
    <source>
        <dbReference type="EMBL" id="ETV88566.1"/>
    </source>
</evidence>
<dbReference type="GO" id="GO:0000278">
    <property type="term" value="P:mitotic cell cycle"/>
    <property type="evidence" value="ECO:0007669"/>
    <property type="project" value="TreeGrafter"/>
</dbReference>
<dbReference type="AlphaFoldDB" id="W4HAJ8"/>
<keyword evidence="2" id="KW-0963">Cytoplasm</keyword>
<gene>
    <name evidence="6" type="ORF">H257_00128</name>
</gene>
<keyword evidence="3" id="KW-0677">Repeat</keyword>
<dbReference type="SMART" id="SM00015">
    <property type="entry name" value="IQ"/>
    <property type="match status" value="5"/>
</dbReference>
<dbReference type="InterPro" id="IPR000048">
    <property type="entry name" value="IQ_motif_EF-hand-BS"/>
</dbReference>
<accession>W4HAJ8</accession>
<keyword evidence="4" id="KW-0112">Calmodulin-binding</keyword>
<evidence type="ECO:0000256" key="5">
    <source>
        <dbReference type="SAM" id="MobiDB-lite"/>
    </source>
</evidence>
<dbReference type="GO" id="GO:0005516">
    <property type="term" value="F:calmodulin binding"/>
    <property type="evidence" value="ECO:0007669"/>
    <property type="project" value="UniProtKB-KW"/>
</dbReference>
<evidence type="ECO:0000256" key="2">
    <source>
        <dbReference type="ARBA" id="ARBA00022490"/>
    </source>
</evidence>
<evidence type="ECO:0000256" key="4">
    <source>
        <dbReference type="ARBA" id="ARBA00022860"/>
    </source>
</evidence>
<dbReference type="VEuPathDB" id="FungiDB:H257_00128"/>
<protein>
    <submittedName>
        <fullName evidence="6">Uncharacterized protein</fullName>
    </submittedName>
</protein>
<dbReference type="RefSeq" id="XP_009820966.1">
    <property type="nucleotide sequence ID" value="XM_009822664.1"/>
</dbReference>
<evidence type="ECO:0000256" key="1">
    <source>
        <dbReference type="ARBA" id="ARBA00004496"/>
    </source>
</evidence>
<reference evidence="6" key="1">
    <citation type="submission" date="2013-12" db="EMBL/GenBank/DDBJ databases">
        <title>The Genome Sequence of Aphanomyces astaci APO3.</title>
        <authorList>
            <consortium name="The Broad Institute Genomics Platform"/>
            <person name="Russ C."/>
            <person name="Tyler B."/>
            <person name="van West P."/>
            <person name="Dieguez-Uribeondo J."/>
            <person name="Young S.K."/>
            <person name="Zeng Q."/>
            <person name="Gargeya S."/>
            <person name="Fitzgerald M."/>
            <person name="Abouelleil A."/>
            <person name="Alvarado L."/>
            <person name="Chapman S.B."/>
            <person name="Gainer-Dewar J."/>
            <person name="Goldberg J."/>
            <person name="Griggs A."/>
            <person name="Gujja S."/>
            <person name="Hansen M."/>
            <person name="Howarth C."/>
            <person name="Imamovic A."/>
            <person name="Ireland A."/>
            <person name="Larimer J."/>
            <person name="McCowan C."/>
            <person name="Murphy C."/>
            <person name="Pearson M."/>
            <person name="Poon T.W."/>
            <person name="Priest M."/>
            <person name="Roberts A."/>
            <person name="Saif S."/>
            <person name="Shea T."/>
            <person name="Sykes S."/>
            <person name="Wortman J."/>
            <person name="Nusbaum C."/>
            <person name="Birren B."/>
        </authorList>
    </citation>
    <scope>NUCLEOTIDE SEQUENCE [LARGE SCALE GENOMIC DNA]</scope>
    <source>
        <strain evidence="6">APO3</strain>
    </source>
</reference>
<evidence type="ECO:0000256" key="3">
    <source>
        <dbReference type="ARBA" id="ARBA00022737"/>
    </source>
</evidence>
<dbReference type="GO" id="GO:0051295">
    <property type="term" value="P:establishment of meiotic spindle localization"/>
    <property type="evidence" value="ECO:0007669"/>
    <property type="project" value="TreeGrafter"/>
</dbReference>
<dbReference type="PROSITE" id="PS50096">
    <property type="entry name" value="IQ"/>
    <property type="match status" value="2"/>
</dbReference>
<proteinExistence type="predicted"/>
<feature type="compositionally biased region" description="Polar residues" evidence="5">
    <location>
        <begin position="50"/>
        <end position="60"/>
    </location>
</feature>
<comment type="subcellular location">
    <subcellularLocation>
        <location evidence="1">Cytoplasm</location>
    </subcellularLocation>
</comment>
<dbReference type="GO" id="GO:0007051">
    <property type="term" value="P:spindle organization"/>
    <property type="evidence" value="ECO:0007669"/>
    <property type="project" value="TreeGrafter"/>
</dbReference>
<dbReference type="OrthoDB" id="10668545at2759"/>